<dbReference type="GeneID" id="18913112"/>
<organism evidence="3 4">
    <name type="scientific">Phanerochaete carnosa (strain HHB-10118-sp)</name>
    <name type="common">White-rot fungus</name>
    <name type="synonym">Peniophora carnosa</name>
    <dbReference type="NCBI Taxonomy" id="650164"/>
    <lineage>
        <taxon>Eukaryota</taxon>
        <taxon>Fungi</taxon>
        <taxon>Dikarya</taxon>
        <taxon>Basidiomycota</taxon>
        <taxon>Agaricomycotina</taxon>
        <taxon>Agaricomycetes</taxon>
        <taxon>Polyporales</taxon>
        <taxon>Phanerochaetaceae</taxon>
        <taxon>Phanerochaete</taxon>
    </lineage>
</organism>
<dbReference type="KEGG" id="pco:PHACADRAFT_211478"/>
<gene>
    <name evidence="3" type="ORF">PHACADRAFT_211478</name>
</gene>
<dbReference type="Pfam" id="PF24355">
    <property type="entry name" value="DUF7514"/>
    <property type="match status" value="1"/>
</dbReference>
<dbReference type="InterPro" id="IPR055936">
    <property type="entry name" value="DUF7514"/>
</dbReference>
<feature type="compositionally biased region" description="Pro residues" evidence="1">
    <location>
        <begin position="64"/>
        <end position="77"/>
    </location>
</feature>
<evidence type="ECO:0000313" key="3">
    <source>
        <dbReference type="EMBL" id="EKM53841.1"/>
    </source>
</evidence>
<dbReference type="InParanoid" id="K5UV35"/>
<evidence type="ECO:0000256" key="1">
    <source>
        <dbReference type="SAM" id="MobiDB-lite"/>
    </source>
</evidence>
<feature type="region of interest" description="Disordered" evidence="1">
    <location>
        <begin position="27"/>
        <end position="89"/>
    </location>
</feature>
<dbReference type="RefSeq" id="XP_007398518.1">
    <property type="nucleotide sequence ID" value="XM_007398456.1"/>
</dbReference>
<accession>K5UV35</accession>
<feature type="compositionally biased region" description="Polar residues" evidence="1">
    <location>
        <begin position="27"/>
        <end position="38"/>
    </location>
</feature>
<name>K5UV35_PHACS</name>
<dbReference type="AlphaFoldDB" id="K5UV35"/>
<keyword evidence="4" id="KW-1185">Reference proteome</keyword>
<proteinExistence type="predicted"/>
<reference evidence="3 4" key="1">
    <citation type="journal article" date="2012" name="BMC Genomics">
        <title>Comparative genomics of the white-rot fungi, Phanerochaete carnosa and P. chrysosporium, to elucidate the genetic basis of the distinct wood types they colonize.</title>
        <authorList>
            <person name="Suzuki H."/>
            <person name="MacDonald J."/>
            <person name="Syed K."/>
            <person name="Salamov A."/>
            <person name="Hori C."/>
            <person name="Aerts A."/>
            <person name="Henrissat B."/>
            <person name="Wiebenga A."/>
            <person name="vanKuyk P.A."/>
            <person name="Barry K."/>
            <person name="Lindquist E."/>
            <person name="LaButti K."/>
            <person name="Lapidus A."/>
            <person name="Lucas S."/>
            <person name="Coutinho P."/>
            <person name="Gong Y."/>
            <person name="Samejima M."/>
            <person name="Mahadevan R."/>
            <person name="Abou-Zaid M."/>
            <person name="de Vries R.P."/>
            <person name="Igarashi K."/>
            <person name="Yadav J.S."/>
            <person name="Grigoriev I.V."/>
            <person name="Master E.R."/>
        </authorList>
    </citation>
    <scope>NUCLEOTIDE SEQUENCE [LARGE SCALE GENOMIC DNA]</scope>
    <source>
        <strain evidence="3 4">HHB-10118-sp</strain>
    </source>
</reference>
<sequence length="238" mass="26001">MKYSYSPSAGFSSTPVHTRAISLNVAPPTSQYASPTAQSPSPLSPPSSSSSSFYGNFAGSQSQPTPPPSYAPQLPPRSPEHDRKTSTGYIPVSYDSYGGGVTPEQFYGSLIDTSGRPTAIFSRVADAFFFWLDQSCDIHGLRGTGMIEPAKYGWMMGKLGSTPEAPYMLSFYTTTGIPFRYIQTPQGQVPVVDRRGWLHMVVFEAKATPQESYQHWAKSLTLQSARNSRDYLPSKASL</sequence>
<dbReference type="Proteomes" id="UP000008370">
    <property type="component" value="Unassembled WGS sequence"/>
</dbReference>
<dbReference type="HOGENOM" id="CLU_1166198_0_0_1"/>
<dbReference type="OrthoDB" id="3268672at2759"/>
<dbReference type="EMBL" id="JH930474">
    <property type="protein sequence ID" value="EKM53841.1"/>
    <property type="molecule type" value="Genomic_DNA"/>
</dbReference>
<evidence type="ECO:0000313" key="4">
    <source>
        <dbReference type="Proteomes" id="UP000008370"/>
    </source>
</evidence>
<protein>
    <recommendedName>
        <fullName evidence="2">DUF7514 domain-containing protein</fullName>
    </recommendedName>
</protein>
<feature type="domain" description="DUF7514" evidence="2">
    <location>
        <begin position="108"/>
        <end position="227"/>
    </location>
</feature>
<evidence type="ECO:0000259" key="2">
    <source>
        <dbReference type="Pfam" id="PF24355"/>
    </source>
</evidence>